<dbReference type="AlphaFoldDB" id="A0A9P6VFN7"/>
<sequence length="270" mass="30030">MDAINDIHTVAALEQHTHTVIFLHGRDSEATQFADEFFESQDSADRFLPQTFPSIKWVFPSSGSRKSLRFGEELSQWFDMWSVEEPSERKEIQLDGLRESVAFTLDIVRRESTIVPPERIILAGISQGCATAIFALLSGGIRLGGFIGLSSWLPFQDEIKSFSKNLELEDCNIPKEIEVLLEKGLGKSGAENVNQGIGISRGSDSALTTPVFLSHSQEDPVVPVRNGQGLCEGLKELGMSVIWKEYEDDTHWIFEPQGVDDIVEFISAVL</sequence>
<comment type="similarity">
    <text evidence="1">Belongs to the AB hydrolase superfamily. AB hydrolase 2 family.</text>
</comment>
<dbReference type="GO" id="GO:0052689">
    <property type="term" value="F:carboxylic ester hydrolase activity"/>
    <property type="evidence" value="ECO:0007669"/>
    <property type="project" value="TreeGrafter"/>
</dbReference>
<dbReference type="OrthoDB" id="2418081at2759"/>
<organism evidence="3 4">
    <name type="scientific">Hyphodiscus hymeniophilus</name>
    <dbReference type="NCBI Taxonomy" id="353542"/>
    <lineage>
        <taxon>Eukaryota</taxon>
        <taxon>Fungi</taxon>
        <taxon>Dikarya</taxon>
        <taxon>Ascomycota</taxon>
        <taxon>Pezizomycotina</taxon>
        <taxon>Leotiomycetes</taxon>
        <taxon>Helotiales</taxon>
        <taxon>Hyphodiscaceae</taxon>
        <taxon>Hyphodiscus</taxon>
    </lineage>
</organism>
<keyword evidence="4" id="KW-1185">Reference proteome</keyword>
<dbReference type="InterPro" id="IPR050565">
    <property type="entry name" value="LYPA1-2/EST-like"/>
</dbReference>
<dbReference type="InterPro" id="IPR029058">
    <property type="entry name" value="AB_hydrolase_fold"/>
</dbReference>
<dbReference type="GO" id="GO:0008474">
    <property type="term" value="F:palmitoyl-(protein) hydrolase activity"/>
    <property type="evidence" value="ECO:0007669"/>
    <property type="project" value="TreeGrafter"/>
</dbReference>
<feature type="domain" description="Phospholipase/carboxylesterase/thioesterase" evidence="2">
    <location>
        <begin position="205"/>
        <end position="269"/>
    </location>
</feature>
<evidence type="ECO:0000313" key="3">
    <source>
        <dbReference type="EMBL" id="KAG0646939.1"/>
    </source>
</evidence>
<dbReference type="PANTHER" id="PTHR10655">
    <property type="entry name" value="LYSOPHOSPHOLIPASE-RELATED"/>
    <property type="match status" value="1"/>
</dbReference>
<dbReference type="EMBL" id="VNKQ01000014">
    <property type="protein sequence ID" value="KAG0646939.1"/>
    <property type="molecule type" value="Genomic_DNA"/>
</dbReference>
<protein>
    <submittedName>
        <fullName evidence="3">Acyl-thioesterase 1</fullName>
    </submittedName>
</protein>
<comment type="caution">
    <text evidence="3">The sequence shown here is derived from an EMBL/GenBank/DDBJ whole genome shotgun (WGS) entry which is preliminary data.</text>
</comment>
<feature type="domain" description="Phospholipase/carboxylesterase/thioesterase" evidence="2">
    <location>
        <begin position="10"/>
        <end position="162"/>
    </location>
</feature>
<dbReference type="Pfam" id="PF02230">
    <property type="entry name" value="Abhydrolase_2"/>
    <property type="match status" value="2"/>
</dbReference>
<dbReference type="PANTHER" id="PTHR10655:SF63">
    <property type="entry name" value="PHOSPHOLIPASE_CARBOXYLESTERASE_THIOESTERASE DOMAIN-CONTAINING PROTEIN"/>
    <property type="match status" value="1"/>
</dbReference>
<evidence type="ECO:0000313" key="4">
    <source>
        <dbReference type="Proteomes" id="UP000785200"/>
    </source>
</evidence>
<dbReference type="InterPro" id="IPR003140">
    <property type="entry name" value="PLipase/COase/thioEstase"/>
</dbReference>
<dbReference type="GO" id="GO:0005737">
    <property type="term" value="C:cytoplasm"/>
    <property type="evidence" value="ECO:0007669"/>
    <property type="project" value="TreeGrafter"/>
</dbReference>
<dbReference type="Proteomes" id="UP000785200">
    <property type="component" value="Unassembled WGS sequence"/>
</dbReference>
<dbReference type="Gene3D" id="3.40.50.1820">
    <property type="entry name" value="alpha/beta hydrolase"/>
    <property type="match status" value="1"/>
</dbReference>
<accession>A0A9P6VFN7</accession>
<evidence type="ECO:0000256" key="1">
    <source>
        <dbReference type="ARBA" id="ARBA00006499"/>
    </source>
</evidence>
<name>A0A9P6VFN7_9HELO</name>
<reference evidence="3" key="1">
    <citation type="submission" date="2019-07" db="EMBL/GenBank/DDBJ databases">
        <title>Hyphodiscus hymeniophilus genome sequencing and assembly.</title>
        <authorList>
            <person name="Kramer G."/>
            <person name="Nodwell J."/>
        </authorList>
    </citation>
    <scope>NUCLEOTIDE SEQUENCE</scope>
    <source>
        <strain evidence="3">ATCC 34498</strain>
    </source>
</reference>
<gene>
    <name evidence="3" type="ORF">D0Z07_6474</name>
</gene>
<dbReference type="SUPFAM" id="SSF53474">
    <property type="entry name" value="alpha/beta-Hydrolases"/>
    <property type="match status" value="1"/>
</dbReference>
<proteinExistence type="inferred from homology"/>
<evidence type="ECO:0000259" key="2">
    <source>
        <dbReference type="Pfam" id="PF02230"/>
    </source>
</evidence>